<dbReference type="Proteomes" id="UP000242857">
    <property type="component" value="Unassembled WGS sequence"/>
</dbReference>
<dbReference type="AlphaFoldDB" id="A0A1M4S7Y7"/>
<keyword evidence="1" id="KW-0472">Membrane</keyword>
<sequence>MSLFRHPIFLRLRTLLPGAPRRPRNPVLRSLLGVLGVTLLIGLVAVGLVVGLAMLLGGLVLRLLMRRDRNVRVRRQPLEGSYRVVGKPQLAR</sequence>
<name>A0A1M4S7Y7_9GAMM</name>
<organism evidence="2 3">
    <name type="scientific">Thermomonas hydrothermalis</name>
    <dbReference type="NCBI Taxonomy" id="213588"/>
    <lineage>
        <taxon>Bacteria</taxon>
        <taxon>Pseudomonadati</taxon>
        <taxon>Pseudomonadota</taxon>
        <taxon>Gammaproteobacteria</taxon>
        <taxon>Lysobacterales</taxon>
        <taxon>Lysobacteraceae</taxon>
        <taxon>Thermomonas</taxon>
    </lineage>
</organism>
<dbReference type="STRING" id="213588.SAMN02745204_00123"/>
<accession>A0A1M4S7Y7</accession>
<gene>
    <name evidence="2" type="ORF">SAMN02745204_00123</name>
</gene>
<keyword evidence="1" id="KW-1133">Transmembrane helix</keyword>
<reference evidence="3" key="1">
    <citation type="submission" date="2016-11" db="EMBL/GenBank/DDBJ databases">
        <authorList>
            <person name="Varghese N."/>
            <person name="Submissions S."/>
        </authorList>
    </citation>
    <scope>NUCLEOTIDE SEQUENCE [LARGE SCALE GENOMIC DNA]</scope>
    <source>
        <strain evidence="3">DSM 14834</strain>
    </source>
</reference>
<protein>
    <submittedName>
        <fullName evidence="2">Uncharacterized protein</fullName>
    </submittedName>
</protein>
<feature type="transmembrane region" description="Helical" evidence="1">
    <location>
        <begin position="31"/>
        <end position="64"/>
    </location>
</feature>
<evidence type="ECO:0000256" key="1">
    <source>
        <dbReference type="SAM" id="Phobius"/>
    </source>
</evidence>
<dbReference type="EMBL" id="FQUK01000001">
    <property type="protein sequence ID" value="SHE28323.1"/>
    <property type="molecule type" value="Genomic_DNA"/>
</dbReference>
<evidence type="ECO:0000313" key="3">
    <source>
        <dbReference type="Proteomes" id="UP000242857"/>
    </source>
</evidence>
<evidence type="ECO:0000313" key="2">
    <source>
        <dbReference type="EMBL" id="SHE28323.1"/>
    </source>
</evidence>
<proteinExistence type="predicted"/>
<keyword evidence="3" id="KW-1185">Reference proteome</keyword>
<dbReference type="RefSeq" id="WP_072754691.1">
    <property type="nucleotide sequence ID" value="NZ_FQUK01000001.1"/>
</dbReference>
<keyword evidence="1" id="KW-0812">Transmembrane</keyword>